<dbReference type="PRINTS" id="PR00237">
    <property type="entry name" value="GPCRRHODOPSN"/>
</dbReference>
<keyword evidence="16" id="KW-1185">Reference proteome</keyword>
<dbReference type="InterPro" id="IPR000725">
    <property type="entry name" value="Olfact_rcpt"/>
</dbReference>
<feature type="transmembrane region" description="Helical" evidence="13">
    <location>
        <begin position="204"/>
        <end position="225"/>
    </location>
</feature>
<feature type="transmembrane region" description="Helical" evidence="13">
    <location>
        <begin position="275"/>
        <end position="295"/>
    </location>
</feature>
<dbReference type="PRINTS" id="PR00245">
    <property type="entry name" value="OLFACTORYR"/>
</dbReference>
<evidence type="ECO:0000256" key="5">
    <source>
        <dbReference type="ARBA" id="ARBA00022725"/>
    </source>
</evidence>
<dbReference type="PANTHER" id="PTHR26451">
    <property type="entry name" value="G_PROTEIN_RECEP_F1_2 DOMAIN-CONTAINING PROTEIN"/>
    <property type="match status" value="1"/>
</dbReference>
<dbReference type="Proteomes" id="UP000694523">
    <property type="component" value="Unplaced"/>
</dbReference>
<evidence type="ECO:0000256" key="9">
    <source>
        <dbReference type="ARBA" id="ARBA00023157"/>
    </source>
</evidence>
<evidence type="ECO:0000259" key="14">
    <source>
        <dbReference type="PROSITE" id="PS50262"/>
    </source>
</evidence>
<dbReference type="PANTHER" id="PTHR26451:SF869">
    <property type="entry name" value="OLFACTORY RECEPTOR 530-RELATED"/>
    <property type="match status" value="1"/>
</dbReference>
<dbReference type="GO" id="GO:0005886">
    <property type="term" value="C:plasma membrane"/>
    <property type="evidence" value="ECO:0007669"/>
    <property type="project" value="UniProtKB-SubCell"/>
</dbReference>
<keyword evidence="2" id="KW-1003">Cell membrane</keyword>
<dbReference type="SMART" id="SM01381">
    <property type="entry name" value="7TM_GPCR_Srsx"/>
    <property type="match status" value="1"/>
</dbReference>
<evidence type="ECO:0000313" key="15">
    <source>
        <dbReference type="Ensembl" id="ENSNMLP00000017997.1"/>
    </source>
</evidence>
<sequence length="329" mass="37560">MMLESAPNNSLVRPPFFIISGLVGIPNIHHYYIFLFFVYIVSIAGNSFVMFLIFQFHNLRTPKYVVVFNLAFVDLFGSSALVPKLIDTFLFDHLQISYDECMAYLFFCYSSLSMQSFNLGALAYDRLVAVAHPLHYHVKITHRFMMGLMAFFWLVVIVTVILAVFFLTTLSYCKSVVIKSYFCDHGQMYRLACNNNFANYVLSVLNPILILWLPLAFILFSYLYIGVTLSKVATLQEGLKALKTCTAHLMLVGIFYLPILATFAMMSKIHTNARIINLSITSVLPAMLNPIVYVLQTQEIRESVRKLFHAKRKSRVGLRSVNNEICATK</sequence>
<dbReference type="SUPFAM" id="SSF81321">
    <property type="entry name" value="Family A G protein-coupled receptor-like"/>
    <property type="match status" value="1"/>
</dbReference>
<evidence type="ECO:0000256" key="3">
    <source>
        <dbReference type="ARBA" id="ARBA00022606"/>
    </source>
</evidence>
<dbReference type="Gene3D" id="1.20.1070.10">
    <property type="entry name" value="Rhodopsin 7-helix transmembrane proteins"/>
    <property type="match status" value="1"/>
</dbReference>
<evidence type="ECO:0000313" key="16">
    <source>
        <dbReference type="Proteomes" id="UP000694523"/>
    </source>
</evidence>
<feature type="transmembrane region" description="Helical" evidence="13">
    <location>
        <begin position="64"/>
        <end position="82"/>
    </location>
</feature>
<evidence type="ECO:0000256" key="1">
    <source>
        <dbReference type="ARBA" id="ARBA00004651"/>
    </source>
</evidence>
<proteinExistence type="predicted"/>
<reference evidence="15" key="2">
    <citation type="submission" date="2025-09" db="UniProtKB">
        <authorList>
            <consortium name="Ensembl"/>
        </authorList>
    </citation>
    <scope>IDENTIFICATION</scope>
</reference>
<keyword evidence="5" id="KW-0552">Olfaction</keyword>
<keyword evidence="8 13" id="KW-0472">Membrane</keyword>
<evidence type="ECO:0000256" key="6">
    <source>
        <dbReference type="ARBA" id="ARBA00022989"/>
    </source>
</evidence>
<feature type="transmembrane region" description="Helical" evidence="13">
    <location>
        <begin position="246"/>
        <end position="269"/>
    </location>
</feature>
<keyword evidence="7" id="KW-0297">G-protein coupled receptor</keyword>
<feature type="transmembrane region" description="Helical" evidence="13">
    <location>
        <begin position="31"/>
        <end position="52"/>
    </location>
</feature>
<dbReference type="GO" id="GO:0004984">
    <property type="term" value="F:olfactory receptor activity"/>
    <property type="evidence" value="ECO:0007669"/>
    <property type="project" value="InterPro"/>
</dbReference>
<keyword evidence="10" id="KW-0675">Receptor</keyword>
<comment type="subcellular location">
    <subcellularLocation>
        <location evidence="1">Cell membrane</location>
        <topology evidence="1">Multi-pass membrane protein</topology>
    </subcellularLocation>
</comment>
<dbReference type="InterPro" id="IPR017452">
    <property type="entry name" value="GPCR_Rhodpsn_7TM"/>
</dbReference>
<evidence type="ECO:0000256" key="13">
    <source>
        <dbReference type="SAM" id="Phobius"/>
    </source>
</evidence>
<keyword evidence="12" id="KW-0807">Transducer</keyword>
<evidence type="ECO:0000256" key="8">
    <source>
        <dbReference type="ARBA" id="ARBA00023136"/>
    </source>
</evidence>
<feature type="domain" description="G-protein coupled receptors family 1 profile" evidence="14">
    <location>
        <begin position="45"/>
        <end position="293"/>
    </location>
</feature>
<dbReference type="AlphaFoldDB" id="A0A8C6TCH4"/>
<evidence type="ECO:0000256" key="10">
    <source>
        <dbReference type="ARBA" id="ARBA00023170"/>
    </source>
</evidence>
<dbReference type="Pfam" id="PF13853">
    <property type="entry name" value="7tm_4"/>
    <property type="match status" value="1"/>
</dbReference>
<keyword evidence="3" id="KW-0716">Sensory transduction</keyword>
<protein>
    <recommendedName>
        <fullName evidence="14">G-protein coupled receptors family 1 profile domain-containing protein</fullName>
    </recommendedName>
</protein>
<evidence type="ECO:0000256" key="11">
    <source>
        <dbReference type="ARBA" id="ARBA00023180"/>
    </source>
</evidence>
<keyword evidence="9" id="KW-1015">Disulfide bond</keyword>
<dbReference type="GO" id="GO:0005549">
    <property type="term" value="F:odorant binding"/>
    <property type="evidence" value="ECO:0007669"/>
    <property type="project" value="TreeGrafter"/>
</dbReference>
<feature type="transmembrane region" description="Helical" evidence="13">
    <location>
        <begin position="102"/>
        <end position="124"/>
    </location>
</feature>
<evidence type="ECO:0000256" key="2">
    <source>
        <dbReference type="ARBA" id="ARBA00022475"/>
    </source>
</evidence>
<organism evidence="15 16">
    <name type="scientific">Neogobius melanostomus</name>
    <name type="common">round goby</name>
    <dbReference type="NCBI Taxonomy" id="47308"/>
    <lineage>
        <taxon>Eukaryota</taxon>
        <taxon>Metazoa</taxon>
        <taxon>Chordata</taxon>
        <taxon>Craniata</taxon>
        <taxon>Vertebrata</taxon>
        <taxon>Euteleostomi</taxon>
        <taxon>Actinopterygii</taxon>
        <taxon>Neopterygii</taxon>
        <taxon>Teleostei</taxon>
        <taxon>Neoteleostei</taxon>
        <taxon>Acanthomorphata</taxon>
        <taxon>Gobiaria</taxon>
        <taxon>Gobiiformes</taxon>
        <taxon>Gobioidei</taxon>
        <taxon>Gobiidae</taxon>
        <taxon>Benthophilinae</taxon>
        <taxon>Neogobiini</taxon>
        <taxon>Neogobius</taxon>
    </lineage>
</organism>
<reference evidence="15" key="1">
    <citation type="submission" date="2025-08" db="UniProtKB">
        <authorList>
            <consortium name="Ensembl"/>
        </authorList>
    </citation>
    <scope>IDENTIFICATION</scope>
</reference>
<dbReference type="GO" id="GO:0004930">
    <property type="term" value="F:G protein-coupled receptor activity"/>
    <property type="evidence" value="ECO:0007669"/>
    <property type="project" value="UniProtKB-KW"/>
</dbReference>
<dbReference type="Ensembl" id="ENSNMLT00000020228.1">
    <property type="protein sequence ID" value="ENSNMLP00000017997.1"/>
    <property type="gene ID" value="ENSNMLG00000011854.1"/>
</dbReference>
<dbReference type="InterPro" id="IPR000276">
    <property type="entry name" value="GPCR_Rhodpsn"/>
</dbReference>
<keyword evidence="4 13" id="KW-0812">Transmembrane</keyword>
<evidence type="ECO:0000256" key="7">
    <source>
        <dbReference type="ARBA" id="ARBA00023040"/>
    </source>
</evidence>
<feature type="transmembrane region" description="Helical" evidence="13">
    <location>
        <begin position="144"/>
        <end position="167"/>
    </location>
</feature>
<dbReference type="PROSITE" id="PS50262">
    <property type="entry name" value="G_PROTEIN_RECEP_F1_2"/>
    <property type="match status" value="1"/>
</dbReference>
<dbReference type="InterPro" id="IPR052921">
    <property type="entry name" value="GPCR1_Superfamily_Member"/>
</dbReference>
<keyword evidence="11" id="KW-0325">Glycoprotein</keyword>
<evidence type="ECO:0000256" key="12">
    <source>
        <dbReference type="ARBA" id="ARBA00023224"/>
    </source>
</evidence>
<name>A0A8C6TCH4_9GOBI</name>
<accession>A0A8C6TCH4</accession>
<dbReference type="FunFam" id="1.20.1070.10:FF:000024">
    <property type="entry name" value="Olfactory receptor"/>
    <property type="match status" value="1"/>
</dbReference>
<keyword evidence="6 13" id="KW-1133">Transmembrane helix</keyword>
<evidence type="ECO:0000256" key="4">
    <source>
        <dbReference type="ARBA" id="ARBA00022692"/>
    </source>
</evidence>